<feature type="compositionally biased region" description="Basic and acidic residues" evidence="1">
    <location>
        <begin position="130"/>
        <end position="142"/>
    </location>
</feature>
<dbReference type="EMBL" id="JAACJK010000167">
    <property type="protein sequence ID" value="KAF5323046.1"/>
    <property type="molecule type" value="Genomic_DNA"/>
</dbReference>
<gene>
    <name evidence="2" type="ORF">D9611_009339</name>
</gene>
<feature type="compositionally biased region" description="Low complexity" evidence="1">
    <location>
        <begin position="193"/>
        <end position="204"/>
    </location>
</feature>
<proteinExistence type="predicted"/>
<dbReference type="AlphaFoldDB" id="A0A8H5BH57"/>
<feature type="compositionally biased region" description="Pro residues" evidence="1">
    <location>
        <begin position="330"/>
        <end position="339"/>
    </location>
</feature>
<reference evidence="2 3" key="1">
    <citation type="journal article" date="2020" name="ISME J.">
        <title>Uncovering the hidden diversity of litter-decomposition mechanisms in mushroom-forming fungi.</title>
        <authorList>
            <person name="Floudas D."/>
            <person name="Bentzer J."/>
            <person name="Ahren D."/>
            <person name="Johansson T."/>
            <person name="Persson P."/>
            <person name="Tunlid A."/>
        </authorList>
    </citation>
    <scope>NUCLEOTIDE SEQUENCE [LARGE SCALE GENOMIC DNA]</scope>
    <source>
        <strain evidence="2 3">CBS 175.51</strain>
    </source>
</reference>
<protein>
    <submittedName>
        <fullName evidence="2">Uncharacterized protein</fullName>
    </submittedName>
</protein>
<evidence type="ECO:0000313" key="2">
    <source>
        <dbReference type="EMBL" id="KAF5323046.1"/>
    </source>
</evidence>
<accession>A0A8H5BH57</accession>
<evidence type="ECO:0000313" key="3">
    <source>
        <dbReference type="Proteomes" id="UP000541558"/>
    </source>
</evidence>
<feature type="region of interest" description="Disordered" evidence="1">
    <location>
        <begin position="354"/>
        <end position="376"/>
    </location>
</feature>
<feature type="compositionally biased region" description="Polar residues" evidence="1">
    <location>
        <begin position="143"/>
        <end position="152"/>
    </location>
</feature>
<organism evidence="2 3">
    <name type="scientific">Ephemerocybe angulata</name>
    <dbReference type="NCBI Taxonomy" id="980116"/>
    <lineage>
        <taxon>Eukaryota</taxon>
        <taxon>Fungi</taxon>
        <taxon>Dikarya</taxon>
        <taxon>Basidiomycota</taxon>
        <taxon>Agaricomycotina</taxon>
        <taxon>Agaricomycetes</taxon>
        <taxon>Agaricomycetidae</taxon>
        <taxon>Agaricales</taxon>
        <taxon>Agaricineae</taxon>
        <taxon>Psathyrellaceae</taxon>
        <taxon>Ephemerocybe</taxon>
    </lineage>
</organism>
<keyword evidence="3" id="KW-1185">Reference proteome</keyword>
<name>A0A8H5BH57_9AGAR</name>
<sequence>MPGEDSSRAGPSNGDLSRLRVRFSIPRDGPQELFVDMEKFLQDSTAESVDCKMNFTVVYPGDSSPERRSSSRSRSRSANPVEGGSTAPRKRCTSPSSVEPPSKRQKPEPVSLRPCPCTGEKARAQNAHTAESRSVPEKKFTDSKNTQLSSPRCTPVSPVRTLRTPPIDSKDFPWRNPFATPITTPTNRGRGELSMSSTSLASAAIGRKPTWQPKRNPYSSTPSPTPRRQRPLHSTLQIQKKSHLPTPPLSSPASRKYPGMRSLSESAPSAPPDSKPPRDTSNFPEKPVCKHLNAGQPQDTSTARSLSTPPRPRSPSKFLPPRAYVSLSPPRRPAPLPWPVPAKNYVDMDIETSLDEWSSSSSEDSSDPERGESSKGYFKTIWSGNWYDRLLKRRRPRTKLLPLIPVSLPFP</sequence>
<feature type="region of interest" description="Disordered" evidence="1">
    <location>
        <begin position="1"/>
        <end position="20"/>
    </location>
</feature>
<evidence type="ECO:0000256" key="1">
    <source>
        <dbReference type="SAM" id="MobiDB-lite"/>
    </source>
</evidence>
<dbReference type="Proteomes" id="UP000541558">
    <property type="component" value="Unassembled WGS sequence"/>
</dbReference>
<feature type="region of interest" description="Disordered" evidence="1">
    <location>
        <begin position="53"/>
        <end position="339"/>
    </location>
</feature>
<comment type="caution">
    <text evidence="2">The sequence shown here is derived from an EMBL/GenBank/DDBJ whole genome shotgun (WGS) entry which is preliminary data.</text>
</comment>